<keyword evidence="10" id="KW-1185">Reference proteome</keyword>
<feature type="active site" description="Charge relay system" evidence="5">
    <location>
        <position position="83"/>
    </location>
</feature>
<dbReference type="PROSITE" id="PS51892">
    <property type="entry name" value="SUBTILASE"/>
    <property type="match status" value="1"/>
</dbReference>
<evidence type="ECO:0000256" key="1">
    <source>
        <dbReference type="ARBA" id="ARBA00011073"/>
    </source>
</evidence>
<dbReference type="Gene3D" id="3.40.50.200">
    <property type="entry name" value="Peptidase S8/S53 domain"/>
    <property type="match status" value="1"/>
</dbReference>
<evidence type="ECO:0000256" key="4">
    <source>
        <dbReference type="ARBA" id="ARBA00022825"/>
    </source>
</evidence>
<dbReference type="Pfam" id="PF00082">
    <property type="entry name" value="Peptidase_S8"/>
    <property type="match status" value="1"/>
</dbReference>
<dbReference type="GO" id="GO:0006508">
    <property type="term" value="P:proteolysis"/>
    <property type="evidence" value="ECO:0007669"/>
    <property type="project" value="UniProtKB-KW"/>
</dbReference>
<dbReference type="AlphaFoldDB" id="A0A137P5Z5"/>
<dbReference type="PANTHER" id="PTHR43806:SF11">
    <property type="entry name" value="CEREVISIN-RELATED"/>
    <property type="match status" value="1"/>
</dbReference>
<dbReference type="OrthoDB" id="206201at2759"/>
<comment type="similarity">
    <text evidence="1 5 6">Belongs to the peptidase S8 family.</text>
</comment>
<feature type="non-terminal residue" evidence="9">
    <location>
        <position position="1"/>
    </location>
</feature>
<dbReference type="GO" id="GO:0005615">
    <property type="term" value="C:extracellular space"/>
    <property type="evidence" value="ECO:0007669"/>
    <property type="project" value="TreeGrafter"/>
</dbReference>
<dbReference type="STRING" id="796925.A0A137P5Z5"/>
<dbReference type="InterPro" id="IPR036852">
    <property type="entry name" value="Peptidase_S8/S53_dom_sf"/>
</dbReference>
<dbReference type="InterPro" id="IPR050131">
    <property type="entry name" value="Peptidase_S8_subtilisin-like"/>
</dbReference>
<dbReference type="InterPro" id="IPR010259">
    <property type="entry name" value="S8pro/Inhibitor_I9"/>
</dbReference>
<keyword evidence="2 5" id="KW-0645">Protease</keyword>
<reference evidence="9 10" key="1">
    <citation type="journal article" date="2015" name="Genome Biol. Evol.">
        <title>Phylogenomic analyses indicate that early fungi evolved digesting cell walls of algal ancestors of land plants.</title>
        <authorList>
            <person name="Chang Y."/>
            <person name="Wang S."/>
            <person name="Sekimoto S."/>
            <person name="Aerts A.L."/>
            <person name="Choi C."/>
            <person name="Clum A."/>
            <person name="LaButti K.M."/>
            <person name="Lindquist E.A."/>
            <person name="Yee Ngan C."/>
            <person name="Ohm R.A."/>
            <person name="Salamov A.A."/>
            <person name="Grigoriev I.V."/>
            <person name="Spatafora J.W."/>
            <person name="Berbee M.L."/>
        </authorList>
    </citation>
    <scope>NUCLEOTIDE SEQUENCE [LARGE SCALE GENOMIC DNA]</scope>
    <source>
        <strain evidence="9 10">NRRL 28638</strain>
    </source>
</reference>
<evidence type="ECO:0000256" key="3">
    <source>
        <dbReference type="ARBA" id="ARBA00022801"/>
    </source>
</evidence>
<feature type="non-terminal residue" evidence="9">
    <location>
        <position position="319"/>
    </location>
</feature>
<evidence type="ECO:0000313" key="9">
    <source>
        <dbReference type="EMBL" id="KXN70432.1"/>
    </source>
</evidence>
<feature type="domain" description="Peptidase S8/S53" evidence="7">
    <location>
        <begin position="74"/>
        <end position="303"/>
    </location>
</feature>
<dbReference type="Pfam" id="PF05922">
    <property type="entry name" value="Inhibitor_I9"/>
    <property type="match status" value="1"/>
</dbReference>
<name>A0A137P5Z5_CONC2</name>
<dbReference type="PROSITE" id="PS00136">
    <property type="entry name" value="SUBTILASE_ASP"/>
    <property type="match status" value="1"/>
</dbReference>
<dbReference type="CDD" id="cd04077">
    <property type="entry name" value="Peptidases_S8_PCSK9_ProteinaseK_like"/>
    <property type="match status" value="1"/>
</dbReference>
<dbReference type="InterPro" id="IPR023827">
    <property type="entry name" value="Peptidase_S8_Asp-AS"/>
</dbReference>
<protein>
    <submittedName>
        <fullName evidence="9">Subtilisin-like protein</fullName>
    </submittedName>
</protein>
<sequence length="319" mass="33987">YNYDEGFQGMAVEMDDSTLAKARKLPNVDYIFPDGIAHGAAIQFNSTWGLSRISHRNRQPGNEAPEYLYDKNAGEGIVIYVIDSGINTNHTDFGGRATWGANFVMGSPDIDEHGHGTHCAGTAASNTYGVAKKAKLVAVKVLGYNNRGWWSDIIAGVQWVVKNANPANSVISFSVGGDTYPPMDDAINAAYEAGFFVSVAAMNDYKDACEISPARAKHSFTVGATDINDQKADFSNWGKCVHISGPGVDVLSTGIASETASRFMSGTSMATPHVAGIAATFLSQGVKCTDLKTKILNTATKNVIKGLFPDTPNLLAYNG</sequence>
<evidence type="ECO:0000259" key="7">
    <source>
        <dbReference type="Pfam" id="PF00082"/>
    </source>
</evidence>
<dbReference type="EMBL" id="KQ964502">
    <property type="protein sequence ID" value="KXN70432.1"/>
    <property type="molecule type" value="Genomic_DNA"/>
</dbReference>
<dbReference type="InterPro" id="IPR022398">
    <property type="entry name" value="Peptidase_S8_His-AS"/>
</dbReference>
<keyword evidence="4 5" id="KW-0720">Serine protease</keyword>
<evidence type="ECO:0000256" key="5">
    <source>
        <dbReference type="PROSITE-ProRule" id="PRU01240"/>
    </source>
</evidence>
<dbReference type="OMA" id="FASHSAW"/>
<dbReference type="PANTHER" id="PTHR43806">
    <property type="entry name" value="PEPTIDASE S8"/>
    <property type="match status" value="1"/>
</dbReference>
<dbReference type="SUPFAM" id="SSF52743">
    <property type="entry name" value="Subtilisin-like"/>
    <property type="match status" value="1"/>
</dbReference>
<dbReference type="InterPro" id="IPR015500">
    <property type="entry name" value="Peptidase_S8_subtilisin-rel"/>
</dbReference>
<evidence type="ECO:0000256" key="6">
    <source>
        <dbReference type="RuleBase" id="RU003355"/>
    </source>
</evidence>
<feature type="active site" description="Charge relay system" evidence="5">
    <location>
        <position position="115"/>
    </location>
</feature>
<accession>A0A137P5Z5</accession>
<feature type="active site" description="Charge relay system" evidence="5">
    <location>
        <position position="268"/>
    </location>
</feature>
<proteinExistence type="inferred from homology"/>
<dbReference type="PRINTS" id="PR00723">
    <property type="entry name" value="SUBTILISIN"/>
</dbReference>
<keyword evidence="3 5" id="KW-0378">Hydrolase</keyword>
<dbReference type="InterPro" id="IPR034193">
    <property type="entry name" value="PCSK9_ProteinaseK-like"/>
</dbReference>
<dbReference type="Proteomes" id="UP000070444">
    <property type="component" value="Unassembled WGS sequence"/>
</dbReference>
<dbReference type="GO" id="GO:0004252">
    <property type="term" value="F:serine-type endopeptidase activity"/>
    <property type="evidence" value="ECO:0007669"/>
    <property type="project" value="UniProtKB-UniRule"/>
</dbReference>
<evidence type="ECO:0000256" key="2">
    <source>
        <dbReference type="ARBA" id="ARBA00022670"/>
    </source>
</evidence>
<dbReference type="InterPro" id="IPR023828">
    <property type="entry name" value="Peptidase_S8_Ser-AS"/>
</dbReference>
<gene>
    <name evidence="9" type="ORF">CONCODRAFT_30336</name>
</gene>
<dbReference type="FunFam" id="3.40.50.200:FF:000007">
    <property type="entry name" value="Subtilisin-like serine protease"/>
    <property type="match status" value="1"/>
</dbReference>
<dbReference type="InterPro" id="IPR000209">
    <property type="entry name" value="Peptidase_S8/S53_dom"/>
</dbReference>
<feature type="domain" description="Inhibitor I9" evidence="8">
    <location>
        <begin position="1"/>
        <end position="36"/>
    </location>
</feature>
<dbReference type="PROSITE" id="PS00138">
    <property type="entry name" value="SUBTILASE_SER"/>
    <property type="match status" value="1"/>
</dbReference>
<organism evidence="9 10">
    <name type="scientific">Conidiobolus coronatus (strain ATCC 28846 / CBS 209.66 / NRRL 28638)</name>
    <name type="common">Delacroixia coronata</name>
    <dbReference type="NCBI Taxonomy" id="796925"/>
    <lineage>
        <taxon>Eukaryota</taxon>
        <taxon>Fungi</taxon>
        <taxon>Fungi incertae sedis</taxon>
        <taxon>Zoopagomycota</taxon>
        <taxon>Entomophthoromycotina</taxon>
        <taxon>Entomophthoromycetes</taxon>
        <taxon>Entomophthorales</taxon>
        <taxon>Ancylistaceae</taxon>
        <taxon>Conidiobolus</taxon>
    </lineage>
</organism>
<evidence type="ECO:0000259" key="8">
    <source>
        <dbReference type="Pfam" id="PF05922"/>
    </source>
</evidence>
<evidence type="ECO:0000313" key="10">
    <source>
        <dbReference type="Proteomes" id="UP000070444"/>
    </source>
</evidence>
<dbReference type="PROSITE" id="PS00137">
    <property type="entry name" value="SUBTILASE_HIS"/>
    <property type="match status" value="1"/>
</dbReference>